<dbReference type="OrthoDB" id="4499135at2"/>
<protein>
    <recommendedName>
        <fullName evidence="1">Peptidase M14 domain-containing protein</fullName>
    </recommendedName>
</protein>
<comment type="caution">
    <text evidence="2">The sequence shown here is derived from an EMBL/GenBank/DDBJ whole genome shotgun (WGS) entry which is preliminary data.</text>
</comment>
<name>A0A2V4AKJ0_9PSEU</name>
<dbReference type="AlphaFoldDB" id="A0A2V4AKJ0"/>
<dbReference type="Pfam" id="PF00246">
    <property type="entry name" value="Peptidase_M14"/>
    <property type="match status" value="1"/>
</dbReference>
<dbReference type="Gene3D" id="3.40.630.10">
    <property type="entry name" value="Zn peptidases"/>
    <property type="match status" value="1"/>
</dbReference>
<gene>
    <name evidence="2" type="ORF">BAY60_25055</name>
</gene>
<sequence>MLPEWLTEEIDAVPGHDRFAGVDELHARLRALAQNHPDVATLETAGTSRQGEPLLCLAIEDAGPPRPAALVFGLPHPNEPIGGLTALHLAERLCTDPALRARLGHDWRIITCIDPDGLRLNEGWLAGPFTRAHYARHFYRPAASDQVEWTFPLDYKDAHFDAALPETRALMRLIDAHRPSLVCSLHNGERGGVYYYLSRAEPALHTALQQLPERLGLPLHRGEPEVPYLVPLAEGIFLASSIRDGYDYRAGLGEPWVGGSGDNTVSYANTYGALTLVSELPYWATPASGDGSPSGTGYAGALARQAWELAELGELLDRTLASVAGLLLAPDSPYWRATRFFATYLASTASCTRSRSELPSSAREATVAEAATLRADVHSFRLRYAGILLRALDGELAVGNTHVAVRAARAAVAQRYEGWLAEDAEDGDYTTIPIRLLVANQYGAILAAASHLAADGA</sequence>
<dbReference type="RefSeq" id="WP_112283848.1">
    <property type="nucleotide sequence ID" value="NZ_MASW01000006.1"/>
</dbReference>
<keyword evidence="3" id="KW-1185">Reference proteome</keyword>
<dbReference type="Proteomes" id="UP000249915">
    <property type="component" value="Unassembled WGS sequence"/>
</dbReference>
<proteinExistence type="predicted"/>
<dbReference type="InterPro" id="IPR000834">
    <property type="entry name" value="Peptidase_M14"/>
</dbReference>
<feature type="domain" description="Peptidase M14" evidence="1">
    <location>
        <begin position="27"/>
        <end position="211"/>
    </location>
</feature>
<dbReference type="GO" id="GO:0008270">
    <property type="term" value="F:zinc ion binding"/>
    <property type="evidence" value="ECO:0007669"/>
    <property type="project" value="InterPro"/>
</dbReference>
<evidence type="ECO:0000313" key="3">
    <source>
        <dbReference type="Proteomes" id="UP000249915"/>
    </source>
</evidence>
<dbReference type="SUPFAM" id="SSF53187">
    <property type="entry name" value="Zn-dependent exopeptidases"/>
    <property type="match status" value="1"/>
</dbReference>
<dbReference type="EMBL" id="MASW01000006">
    <property type="protein sequence ID" value="PXY20785.1"/>
    <property type="molecule type" value="Genomic_DNA"/>
</dbReference>
<dbReference type="GO" id="GO:0004181">
    <property type="term" value="F:metallocarboxypeptidase activity"/>
    <property type="evidence" value="ECO:0007669"/>
    <property type="project" value="InterPro"/>
</dbReference>
<evidence type="ECO:0000313" key="2">
    <source>
        <dbReference type="EMBL" id="PXY20785.1"/>
    </source>
</evidence>
<accession>A0A2V4AKJ0</accession>
<reference evidence="2 3" key="1">
    <citation type="submission" date="2016-07" db="EMBL/GenBank/DDBJ databases">
        <title>Draft genome sequence of Prauserella muralis DSM 45305, isolated from a mould-covered wall in an indoor environment.</title>
        <authorList>
            <person name="Ruckert C."/>
            <person name="Albersmeier A."/>
            <person name="Jiang C.-L."/>
            <person name="Jiang Y."/>
            <person name="Kalinowski J."/>
            <person name="Schneider O."/>
            <person name="Winkler A."/>
            <person name="Zotchev S.B."/>
        </authorList>
    </citation>
    <scope>NUCLEOTIDE SEQUENCE [LARGE SCALE GENOMIC DNA]</scope>
    <source>
        <strain evidence="2 3">DSM 45305</strain>
    </source>
</reference>
<dbReference type="GO" id="GO:0006508">
    <property type="term" value="P:proteolysis"/>
    <property type="evidence" value="ECO:0007669"/>
    <property type="project" value="InterPro"/>
</dbReference>
<organism evidence="2 3">
    <name type="scientific">Prauserella muralis</name>
    <dbReference type="NCBI Taxonomy" id="588067"/>
    <lineage>
        <taxon>Bacteria</taxon>
        <taxon>Bacillati</taxon>
        <taxon>Actinomycetota</taxon>
        <taxon>Actinomycetes</taxon>
        <taxon>Pseudonocardiales</taxon>
        <taxon>Pseudonocardiaceae</taxon>
        <taxon>Prauserella</taxon>
    </lineage>
</organism>
<evidence type="ECO:0000259" key="1">
    <source>
        <dbReference type="Pfam" id="PF00246"/>
    </source>
</evidence>